<accession>A0A314XR47</accession>
<feature type="compositionally biased region" description="Basic residues" evidence="6">
    <location>
        <begin position="1"/>
        <end position="11"/>
    </location>
</feature>
<dbReference type="Pfam" id="PF05890">
    <property type="entry name" value="Ebp2"/>
    <property type="match status" value="1"/>
</dbReference>
<dbReference type="Proteomes" id="UP000250321">
    <property type="component" value="Unassembled WGS sequence"/>
</dbReference>
<name>A0A314XR47_PRUYE</name>
<feature type="region of interest" description="Disordered" evidence="6">
    <location>
        <begin position="1"/>
        <end position="99"/>
    </location>
</feature>
<evidence type="ECO:0000256" key="6">
    <source>
        <dbReference type="SAM" id="MobiDB-lite"/>
    </source>
</evidence>
<dbReference type="GO" id="GO:0042273">
    <property type="term" value="P:ribosomal large subunit biogenesis"/>
    <property type="evidence" value="ECO:0007669"/>
    <property type="project" value="TreeGrafter"/>
</dbReference>
<comment type="caution">
    <text evidence="7">The sequence shown here is derived from an EMBL/GenBank/DDBJ whole genome shotgun (WGS) entry which is preliminary data.</text>
</comment>
<dbReference type="PANTHER" id="PTHR13028:SF0">
    <property type="entry name" value="RRNA-PROCESSING PROTEIN EBP2-RELATED"/>
    <property type="match status" value="1"/>
</dbReference>
<dbReference type="AlphaFoldDB" id="A0A314XR47"/>
<dbReference type="STRING" id="2094558.A0A314XR47"/>
<dbReference type="OrthoDB" id="443772at2759"/>
<evidence type="ECO:0000313" key="7">
    <source>
        <dbReference type="EMBL" id="PQP94936.1"/>
    </source>
</evidence>
<keyword evidence="4" id="KW-0175">Coiled coil</keyword>
<evidence type="ECO:0000256" key="4">
    <source>
        <dbReference type="ARBA" id="ARBA00023054"/>
    </source>
</evidence>
<sequence length="99" mass="11353">MESVKKWRKQRQQSGFPGGDKGSELDLTFEDGKPLRSQANRGQARQGRKVKKPKKREIKDSKFGFGGRKGSKKQNVAETTIDLRGFNRDSLSRNKKREM</sequence>
<comment type="subcellular location">
    <subcellularLocation>
        <location evidence="1">Nucleus</location>
        <location evidence="1">Nucleolus</location>
    </subcellularLocation>
</comment>
<feature type="compositionally biased region" description="Basic and acidic residues" evidence="6">
    <location>
        <begin position="85"/>
        <end position="99"/>
    </location>
</feature>
<evidence type="ECO:0000256" key="2">
    <source>
        <dbReference type="ARBA" id="ARBA00007336"/>
    </source>
</evidence>
<evidence type="ECO:0000256" key="3">
    <source>
        <dbReference type="ARBA" id="ARBA00022517"/>
    </source>
</evidence>
<evidence type="ECO:0000256" key="1">
    <source>
        <dbReference type="ARBA" id="ARBA00004604"/>
    </source>
</evidence>
<comment type="similarity">
    <text evidence="2">Belongs to the EBP2 family.</text>
</comment>
<protein>
    <submittedName>
        <fullName evidence="7">Uncharacterized protein</fullName>
    </submittedName>
</protein>
<keyword evidence="8" id="KW-1185">Reference proteome</keyword>
<dbReference type="EMBL" id="PJQY01002294">
    <property type="protein sequence ID" value="PQP94936.1"/>
    <property type="molecule type" value="Genomic_DNA"/>
</dbReference>
<evidence type="ECO:0000256" key="5">
    <source>
        <dbReference type="ARBA" id="ARBA00023242"/>
    </source>
</evidence>
<keyword evidence="3" id="KW-0690">Ribosome biogenesis</keyword>
<reference evidence="7 8" key="1">
    <citation type="submission" date="2018-02" db="EMBL/GenBank/DDBJ databases">
        <title>Draft genome of wild Prunus yedoensis var. nudiflora.</title>
        <authorList>
            <person name="Baek S."/>
            <person name="Kim J.-H."/>
            <person name="Choi K."/>
            <person name="Kim G.-B."/>
            <person name="Cho A."/>
            <person name="Jang H."/>
            <person name="Shin C.-H."/>
            <person name="Yu H.-J."/>
            <person name="Mun J.-H."/>
        </authorList>
    </citation>
    <scope>NUCLEOTIDE SEQUENCE [LARGE SCALE GENOMIC DNA]</scope>
    <source>
        <strain evidence="8">cv. Jeju island</strain>
        <tissue evidence="7">Leaf</tissue>
    </source>
</reference>
<evidence type="ECO:0000313" key="8">
    <source>
        <dbReference type="Proteomes" id="UP000250321"/>
    </source>
</evidence>
<keyword evidence="5" id="KW-0539">Nucleus</keyword>
<dbReference type="GO" id="GO:0030687">
    <property type="term" value="C:preribosome, large subunit precursor"/>
    <property type="evidence" value="ECO:0007669"/>
    <property type="project" value="TreeGrafter"/>
</dbReference>
<gene>
    <name evidence="7" type="ORF">Pyn_09933</name>
</gene>
<dbReference type="GO" id="GO:0006364">
    <property type="term" value="P:rRNA processing"/>
    <property type="evidence" value="ECO:0007669"/>
    <property type="project" value="TreeGrafter"/>
</dbReference>
<organism evidence="7 8">
    <name type="scientific">Prunus yedoensis var. nudiflora</name>
    <dbReference type="NCBI Taxonomy" id="2094558"/>
    <lineage>
        <taxon>Eukaryota</taxon>
        <taxon>Viridiplantae</taxon>
        <taxon>Streptophyta</taxon>
        <taxon>Embryophyta</taxon>
        <taxon>Tracheophyta</taxon>
        <taxon>Spermatophyta</taxon>
        <taxon>Magnoliopsida</taxon>
        <taxon>eudicotyledons</taxon>
        <taxon>Gunneridae</taxon>
        <taxon>Pentapetalae</taxon>
        <taxon>rosids</taxon>
        <taxon>fabids</taxon>
        <taxon>Rosales</taxon>
        <taxon>Rosaceae</taxon>
        <taxon>Amygdaloideae</taxon>
        <taxon>Amygdaleae</taxon>
        <taxon>Prunus</taxon>
    </lineage>
</organism>
<proteinExistence type="inferred from homology"/>
<dbReference type="GO" id="GO:0034399">
    <property type="term" value="C:nuclear periphery"/>
    <property type="evidence" value="ECO:0007669"/>
    <property type="project" value="TreeGrafter"/>
</dbReference>
<dbReference type="GO" id="GO:0005730">
    <property type="term" value="C:nucleolus"/>
    <property type="evidence" value="ECO:0007669"/>
    <property type="project" value="UniProtKB-SubCell"/>
</dbReference>
<feature type="compositionally biased region" description="Basic residues" evidence="6">
    <location>
        <begin position="46"/>
        <end position="56"/>
    </location>
</feature>
<dbReference type="InterPro" id="IPR008610">
    <property type="entry name" value="Ebp2"/>
</dbReference>
<dbReference type="PANTHER" id="PTHR13028">
    <property type="entry name" value="RRNA PROCESSING PROTEIN EBNA1-BINDING PROTEIN-RELATED"/>
    <property type="match status" value="1"/>
</dbReference>